<dbReference type="InterPro" id="IPR051910">
    <property type="entry name" value="ComF/GntX_DNA_util-trans"/>
</dbReference>
<dbReference type="Proteomes" id="UP000317332">
    <property type="component" value="Unassembled WGS sequence"/>
</dbReference>
<evidence type="ECO:0000313" key="3">
    <source>
        <dbReference type="EMBL" id="TPV34680.1"/>
    </source>
</evidence>
<evidence type="ECO:0000259" key="2">
    <source>
        <dbReference type="Pfam" id="PF00156"/>
    </source>
</evidence>
<dbReference type="PANTHER" id="PTHR47505">
    <property type="entry name" value="DNA UTILIZATION PROTEIN YHGH"/>
    <property type="match status" value="1"/>
</dbReference>
<protein>
    <submittedName>
        <fullName evidence="3">ComF family protein</fullName>
    </submittedName>
</protein>
<dbReference type="Pfam" id="PF00156">
    <property type="entry name" value="Pribosyltran"/>
    <property type="match status" value="1"/>
</dbReference>
<dbReference type="AlphaFoldDB" id="A0A506PR35"/>
<sequence>MVINLLNLFFPKVCLSCTGHLSDNELHVCTDCRHQLPVTNFHFKDDDRVKKVFFGRVKVENATALLHFSKKGMVQQLMHNLKYRGHEDVGLFLGEWLGAELAQIEAYKTVDVVIPVPLHKAKQRKRGYNQVSKFGKAIATALATEYREDLLLKVSNTQTQVFKNRLTRWSDANAIFDINNPEELNNKHILLVDDIITTGATIEKCAEVLNKAKNIKLSVATMAITD</sequence>
<dbReference type="EMBL" id="VHIQ01000002">
    <property type="protein sequence ID" value="TPV34680.1"/>
    <property type="molecule type" value="Genomic_DNA"/>
</dbReference>
<proteinExistence type="inferred from homology"/>
<feature type="domain" description="Phosphoribosyltransferase" evidence="2">
    <location>
        <begin position="156"/>
        <end position="213"/>
    </location>
</feature>
<gene>
    <name evidence="3" type="ORF">FJ651_03885</name>
</gene>
<name>A0A506PR35_9FLAO</name>
<dbReference type="Gene3D" id="3.40.50.2020">
    <property type="match status" value="1"/>
</dbReference>
<evidence type="ECO:0000256" key="1">
    <source>
        <dbReference type="ARBA" id="ARBA00008007"/>
    </source>
</evidence>
<reference evidence="3 4" key="1">
    <citation type="submission" date="2019-06" db="EMBL/GenBank/DDBJ databases">
        <title>Flavobacteriaceae Paucihalobacterium erythroidium CWB-1, complete genome.</title>
        <authorList>
            <person name="Wu S."/>
        </authorList>
    </citation>
    <scope>NUCLEOTIDE SEQUENCE [LARGE SCALE GENOMIC DNA]</scope>
    <source>
        <strain evidence="3 4">CWB-1</strain>
    </source>
</reference>
<keyword evidence="4" id="KW-1185">Reference proteome</keyword>
<comment type="similarity">
    <text evidence="1">Belongs to the ComF/GntX family.</text>
</comment>
<dbReference type="SUPFAM" id="SSF53271">
    <property type="entry name" value="PRTase-like"/>
    <property type="match status" value="1"/>
</dbReference>
<comment type="caution">
    <text evidence="3">The sequence shown here is derived from an EMBL/GenBank/DDBJ whole genome shotgun (WGS) entry which is preliminary data.</text>
</comment>
<dbReference type="InterPro" id="IPR029057">
    <property type="entry name" value="PRTase-like"/>
</dbReference>
<dbReference type="CDD" id="cd06223">
    <property type="entry name" value="PRTases_typeI"/>
    <property type="match status" value="1"/>
</dbReference>
<dbReference type="PANTHER" id="PTHR47505:SF1">
    <property type="entry name" value="DNA UTILIZATION PROTEIN YHGH"/>
    <property type="match status" value="1"/>
</dbReference>
<accession>A0A506PR35</accession>
<evidence type="ECO:0000313" key="4">
    <source>
        <dbReference type="Proteomes" id="UP000317332"/>
    </source>
</evidence>
<dbReference type="OrthoDB" id="9779910at2"/>
<organism evidence="3 4">
    <name type="scientific">Paucihalobacter ruber</name>
    <dbReference type="NCBI Taxonomy" id="2567861"/>
    <lineage>
        <taxon>Bacteria</taxon>
        <taxon>Pseudomonadati</taxon>
        <taxon>Bacteroidota</taxon>
        <taxon>Flavobacteriia</taxon>
        <taxon>Flavobacteriales</taxon>
        <taxon>Flavobacteriaceae</taxon>
        <taxon>Paucihalobacter</taxon>
    </lineage>
</organism>
<dbReference type="InterPro" id="IPR000836">
    <property type="entry name" value="PRTase_dom"/>
</dbReference>